<evidence type="ECO:0000313" key="3">
    <source>
        <dbReference type="Proteomes" id="UP001189143"/>
    </source>
</evidence>
<organism evidence="2 3">
    <name type="scientific">Clostridium neonatale</name>
    <dbReference type="NCBI Taxonomy" id="137838"/>
    <lineage>
        <taxon>Bacteria</taxon>
        <taxon>Bacillati</taxon>
        <taxon>Bacillota</taxon>
        <taxon>Clostridia</taxon>
        <taxon>Eubacteriales</taxon>
        <taxon>Clostridiaceae</taxon>
        <taxon>Clostridium</taxon>
    </lineage>
</organism>
<dbReference type="EMBL" id="CAMTCP010000095">
    <property type="protein sequence ID" value="CAI3549885.1"/>
    <property type="molecule type" value="Genomic_DNA"/>
</dbReference>
<gene>
    <name evidence="2" type="ORF">CNEO2_1860001</name>
</gene>
<protein>
    <submittedName>
        <fullName evidence="2">Uncharacterized protein</fullName>
    </submittedName>
</protein>
<dbReference type="Proteomes" id="UP001189143">
    <property type="component" value="Unassembled WGS sequence"/>
</dbReference>
<evidence type="ECO:0000256" key="1">
    <source>
        <dbReference type="SAM" id="MobiDB-lite"/>
    </source>
</evidence>
<feature type="compositionally biased region" description="Polar residues" evidence="1">
    <location>
        <begin position="43"/>
        <end position="57"/>
    </location>
</feature>
<feature type="region of interest" description="Disordered" evidence="1">
    <location>
        <begin position="37"/>
        <end position="57"/>
    </location>
</feature>
<proteinExistence type="predicted"/>
<name>A0AAD2DCD6_9CLOT</name>
<evidence type="ECO:0000313" key="2">
    <source>
        <dbReference type="EMBL" id="CAI3549885.1"/>
    </source>
</evidence>
<sequence length="57" mass="6129">MSSGGRALNGLGGIALTEPYQTPNAIYYQVGSQTMKDKFHGQKGNSPDRQLRSQSVS</sequence>
<dbReference type="AlphaFoldDB" id="A0AAD2DCD6"/>
<comment type="caution">
    <text evidence="2">The sequence shown here is derived from an EMBL/GenBank/DDBJ whole genome shotgun (WGS) entry which is preliminary data.</text>
</comment>
<accession>A0AAD2DCD6</accession>
<reference evidence="2" key="1">
    <citation type="submission" date="2022-10" db="EMBL/GenBank/DDBJ databases">
        <authorList>
            <person name="Aires J."/>
            <person name="Mesa V."/>
        </authorList>
    </citation>
    <scope>NUCLEOTIDE SEQUENCE</scope>
    <source>
        <strain evidence="2">Clostridium neonatale JD116</strain>
    </source>
</reference>